<sequence>MSNIPIHTKTGDRHITGLPDKCPYCHKSITPNPLYGHKHKDNFDVFFFCPNDQCKRSFIGYYDWGPVASVSNYLHKTSFGSLTERDFSNTIKGISVQFEIIYNQAYSAEQQNLIEICGVGYRKALEFLIKDYAIQNHPDDKEKIEKQFLSATIERYVTDSRVKSVAKRAVWLGNDETHYIRKWEGKNLEDLKKLTDLTIHWIEMEALTKSFNEDMPD</sequence>
<reference evidence="1 2" key="1">
    <citation type="submission" date="2016-05" db="EMBL/GenBank/DDBJ databases">
        <title>Niabella ginsenosidivorans BS26 whole genome sequencing.</title>
        <authorList>
            <person name="Im W.T."/>
            <person name="Siddiqi M.Z."/>
        </authorList>
    </citation>
    <scope>NUCLEOTIDE SEQUENCE [LARGE SCALE GENOMIC DNA]</scope>
    <source>
        <strain evidence="1 2">BS26</strain>
    </source>
</reference>
<evidence type="ECO:0008006" key="3">
    <source>
        <dbReference type="Google" id="ProtNLM"/>
    </source>
</evidence>
<organism evidence="1 2">
    <name type="scientific">Niabella ginsenosidivorans</name>
    <dbReference type="NCBI Taxonomy" id="1176587"/>
    <lineage>
        <taxon>Bacteria</taxon>
        <taxon>Pseudomonadati</taxon>
        <taxon>Bacteroidota</taxon>
        <taxon>Chitinophagia</taxon>
        <taxon>Chitinophagales</taxon>
        <taxon>Chitinophagaceae</taxon>
        <taxon>Niabella</taxon>
    </lineage>
</organism>
<protein>
    <recommendedName>
        <fullName evidence="3">DUF4145 domain-containing protein</fullName>
    </recommendedName>
</protein>
<dbReference type="OrthoDB" id="1092260at2"/>
<dbReference type="STRING" id="1176587.A8C56_20795"/>
<dbReference type="AlphaFoldDB" id="A0A1A9I694"/>
<accession>A0A1A9I694</accession>
<keyword evidence="2" id="KW-1185">Reference proteome</keyword>
<evidence type="ECO:0000313" key="1">
    <source>
        <dbReference type="EMBL" id="ANH83093.1"/>
    </source>
</evidence>
<dbReference type="RefSeq" id="WP_067760348.1">
    <property type="nucleotide sequence ID" value="NZ_CP015772.1"/>
</dbReference>
<name>A0A1A9I694_9BACT</name>
<proteinExistence type="predicted"/>
<dbReference type="KEGG" id="nia:A8C56_20795"/>
<gene>
    <name evidence="1" type="ORF">A8C56_20795</name>
</gene>
<dbReference type="Proteomes" id="UP000077667">
    <property type="component" value="Chromosome"/>
</dbReference>
<evidence type="ECO:0000313" key="2">
    <source>
        <dbReference type="Proteomes" id="UP000077667"/>
    </source>
</evidence>
<dbReference type="EMBL" id="CP015772">
    <property type="protein sequence ID" value="ANH83093.1"/>
    <property type="molecule type" value="Genomic_DNA"/>
</dbReference>